<reference evidence="4 5" key="1">
    <citation type="submission" date="2019-02" db="EMBL/GenBank/DDBJ databases">
        <title>Opniocepnalus argus genome.</title>
        <authorList>
            <person name="Zhou C."/>
            <person name="Xiao S."/>
        </authorList>
    </citation>
    <scope>NUCLEOTIDE SEQUENCE [LARGE SCALE GENOMIC DNA]</scope>
    <source>
        <strain evidence="4">OARG1902GOOAL</strain>
        <tissue evidence="4">Muscle</tissue>
    </source>
</reference>
<keyword evidence="2" id="KW-1133">Transmembrane helix</keyword>
<sequence length="141" mass="15580">MKVHHIFICSFFLTQPTASQCSSTSSENSTTSPSPNEAQEPQRDPFSERVVVVYASMILVVTCIGLSVAAARKLIGCSVERSYNNRKVNRVYENKQNGSHPVEVSTVYPCANYTKPNEVESTDEYGLDTAPANCYQYQATV</sequence>
<evidence type="ECO:0000313" key="4">
    <source>
        <dbReference type="EMBL" id="KAF3697403.1"/>
    </source>
</evidence>
<evidence type="ECO:0000256" key="2">
    <source>
        <dbReference type="SAM" id="Phobius"/>
    </source>
</evidence>
<dbReference type="EMBL" id="CM015723">
    <property type="protein sequence ID" value="KAF3697403.1"/>
    <property type="molecule type" value="Genomic_DNA"/>
</dbReference>
<evidence type="ECO:0000313" key="5">
    <source>
        <dbReference type="Proteomes" id="UP000503349"/>
    </source>
</evidence>
<keyword evidence="2" id="KW-0812">Transmembrane</keyword>
<keyword evidence="5" id="KW-1185">Reference proteome</keyword>
<feature type="chain" id="PRO_5026224857" evidence="3">
    <location>
        <begin position="20"/>
        <end position="141"/>
    </location>
</feature>
<evidence type="ECO:0000256" key="3">
    <source>
        <dbReference type="SAM" id="SignalP"/>
    </source>
</evidence>
<keyword evidence="2" id="KW-0472">Membrane</keyword>
<evidence type="ECO:0000256" key="1">
    <source>
        <dbReference type="SAM" id="MobiDB-lite"/>
    </source>
</evidence>
<reference evidence="5" key="2">
    <citation type="submission" date="2019-02" db="EMBL/GenBank/DDBJ databases">
        <title>Opniocepnalus argus Var Kimnra genome.</title>
        <authorList>
            <person name="Zhou C."/>
            <person name="Xiao S."/>
        </authorList>
    </citation>
    <scope>NUCLEOTIDE SEQUENCE [LARGE SCALE GENOMIC DNA]</scope>
</reference>
<keyword evidence="3" id="KW-0732">Signal</keyword>
<gene>
    <name evidence="4" type="ORF">EXN66_Car013083</name>
</gene>
<name>A0A6G1Q4X1_CHAAH</name>
<feature type="signal peptide" evidence="3">
    <location>
        <begin position="1"/>
        <end position="19"/>
    </location>
</feature>
<feature type="transmembrane region" description="Helical" evidence="2">
    <location>
        <begin position="51"/>
        <end position="71"/>
    </location>
</feature>
<accession>A0A6G1Q4X1</accession>
<feature type="compositionally biased region" description="Low complexity" evidence="1">
    <location>
        <begin position="22"/>
        <end position="37"/>
    </location>
</feature>
<dbReference type="Proteomes" id="UP000503349">
    <property type="component" value="Chromosome 12"/>
</dbReference>
<protein>
    <submittedName>
        <fullName evidence="4">Uncharacterized protein</fullName>
    </submittedName>
</protein>
<organism evidence="4 5">
    <name type="scientific">Channa argus</name>
    <name type="common">Northern snakehead</name>
    <name type="synonym">Ophicephalus argus</name>
    <dbReference type="NCBI Taxonomy" id="215402"/>
    <lineage>
        <taxon>Eukaryota</taxon>
        <taxon>Metazoa</taxon>
        <taxon>Chordata</taxon>
        <taxon>Craniata</taxon>
        <taxon>Vertebrata</taxon>
        <taxon>Euteleostomi</taxon>
        <taxon>Actinopterygii</taxon>
        <taxon>Neopterygii</taxon>
        <taxon>Teleostei</taxon>
        <taxon>Neoteleostei</taxon>
        <taxon>Acanthomorphata</taxon>
        <taxon>Anabantaria</taxon>
        <taxon>Anabantiformes</taxon>
        <taxon>Channoidei</taxon>
        <taxon>Channidae</taxon>
        <taxon>Channa</taxon>
    </lineage>
</organism>
<feature type="region of interest" description="Disordered" evidence="1">
    <location>
        <begin position="22"/>
        <end position="44"/>
    </location>
</feature>
<dbReference type="AlphaFoldDB" id="A0A6G1Q4X1"/>
<proteinExistence type="predicted"/>